<evidence type="ECO:0000256" key="5">
    <source>
        <dbReference type="HAMAP-Rule" id="MF_00445"/>
    </source>
</evidence>
<dbReference type="EMBL" id="NVUS01000006">
    <property type="protein sequence ID" value="PCJ01883.1"/>
    <property type="molecule type" value="Genomic_DNA"/>
</dbReference>
<feature type="transmembrane region" description="Helical" evidence="5">
    <location>
        <begin position="6"/>
        <end position="27"/>
    </location>
</feature>
<protein>
    <recommendedName>
        <fullName evidence="5">NADH-quinone oxidoreductase subunit N</fullName>
        <ecNumber evidence="5">7.1.1.-</ecNumber>
    </recommendedName>
    <alternativeName>
        <fullName evidence="5">NADH dehydrogenase I subunit N</fullName>
    </alternativeName>
    <alternativeName>
        <fullName evidence="5">NDH-1 subunit N</fullName>
    </alternativeName>
</protein>
<comment type="caution">
    <text evidence="8">The sequence shown here is derived from an EMBL/GenBank/DDBJ whole genome shotgun (WGS) entry which is preliminary data.</text>
</comment>
<dbReference type="NCBIfam" id="TIGR01770">
    <property type="entry name" value="NDH_I_N"/>
    <property type="match status" value="1"/>
</dbReference>
<dbReference type="InterPro" id="IPR010096">
    <property type="entry name" value="NADH-Q_OxRdtase_suN/2"/>
</dbReference>
<evidence type="ECO:0000256" key="6">
    <source>
        <dbReference type="RuleBase" id="RU000320"/>
    </source>
</evidence>
<dbReference type="HAMAP" id="MF_00445">
    <property type="entry name" value="NDH1_NuoN_1"/>
    <property type="match status" value="1"/>
</dbReference>
<feature type="transmembrane region" description="Helical" evidence="5">
    <location>
        <begin position="104"/>
        <end position="121"/>
    </location>
</feature>
<keyword evidence="5" id="KW-1278">Translocase</keyword>
<dbReference type="Pfam" id="PF00361">
    <property type="entry name" value="Proton_antipo_M"/>
    <property type="match status" value="1"/>
</dbReference>
<dbReference type="EC" id="7.1.1.-" evidence="5"/>
<comment type="function">
    <text evidence="5">NDH-1 shuttles electrons from NADH, via FMN and iron-sulfur (Fe-S) centers, to quinones in the respiratory chain. The immediate electron acceptor for the enzyme in this species is believed to be ubiquinone. Couples the redox reaction to proton translocation (for every two electrons transferred, four hydrogen ions are translocated across the cytoplasmic membrane), and thus conserves the redox energy in a proton gradient.</text>
</comment>
<feature type="transmembrane region" description="Helical" evidence="5">
    <location>
        <begin position="404"/>
        <end position="424"/>
    </location>
</feature>
<evidence type="ECO:0000256" key="4">
    <source>
        <dbReference type="ARBA" id="ARBA00023136"/>
    </source>
</evidence>
<dbReference type="PANTHER" id="PTHR22773">
    <property type="entry name" value="NADH DEHYDROGENASE"/>
    <property type="match status" value="1"/>
</dbReference>
<evidence type="ECO:0000256" key="3">
    <source>
        <dbReference type="ARBA" id="ARBA00022989"/>
    </source>
</evidence>
<feature type="transmembrane region" description="Helical" evidence="5">
    <location>
        <begin position="201"/>
        <end position="226"/>
    </location>
</feature>
<dbReference type="GO" id="GO:0048038">
    <property type="term" value="F:quinone binding"/>
    <property type="evidence" value="ECO:0007669"/>
    <property type="project" value="UniProtKB-KW"/>
</dbReference>
<evidence type="ECO:0000259" key="7">
    <source>
        <dbReference type="Pfam" id="PF00361"/>
    </source>
</evidence>
<organism evidence="8">
    <name type="scientific">OCS116 cluster bacterium</name>
    <dbReference type="NCBI Taxonomy" id="2030921"/>
    <lineage>
        <taxon>Bacteria</taxon>
        <taxon>Pseudomonadati</taxon>
        <taxon>Pseudomonadota</taxon>
        <taxon>Alphaproteobacteria</taxon>
        <taxon>OCS116 cluster</taxon>
    </lineage>
</organism>
<dbReference type="GO" id="GO:0008137">
    <property type="term" value="F:NADH dehydrogenase (ubiquinone) activity"/>
    <property type="evidence" value="ECO:0007669"/>
    <property type="project" value="InterPro"/>
</dbReference>
<keyword evidence="2 5" id="KW-0812">Transmembrane</keyword>
<evidence type="ECO:0000256" key="2">
    <source>
        <dbReference type="ARBA" id="ARBA00022692"/>
    </source>
</evidence>
<reference key="1">
    <citation type="submission" date="2017-08" db="EMBL/GenBank/DDBJ databases">
        <title>A dynamic microbial community with high functional redundancy inhabits the cold, oxic subseafloor aquifer.</title>
        <authorList>
            <person name="Tully B.J."/>
            <person name="Wheat C.G."/>
            <person name="Glazer B.T."/>
            <person name="Huber J.A."/>
        </authorList>
    </citation>
    <scope>NUCLEOTIDE SEQUENCE [LARGE SCALE GENOMIC DNA]</scope>
</reference>
<comment type="subunit">
    <text evidence="5">NDH-1 is composed of 14 different subunits. Subunits NuoA, H, J, K, L, M, N constitute the membrane sector of the complex.</text>
</comment>
<feature type="transmembrane region" description="Helical" evidence="5">
    <location>
        <begin position="34"/>
        <end position="55"/>
    </location>
</feature>
<evidence type="ECO:0000313" key="8">
    <source>
        <dbReference type="EMBL" id="PCJ01883.1"/>
    </source>
</evidence>
<dbReference type="GO" id="GO:0012505">
    <property type="term" value="C:endomembrane system"/>
    <property type="evidence" value="ECO:0007669"/>
    <property type="project" value="UniProtKB-SubCell"/>
</dbReference>
<keyword evidence="5" id="KW-0874">Quinone</keyword>
<feature type="domain" description="NADH:quinone oxidoreductase/Mrp antiporter transmembrane" evidence="7">
    <location>
        <begin position="123"/>
        <end position="418"/>
    </location>
</feature>
<feature type="transmembrane region" description="Helical" evidence="5">
    <location>
        <begin position="271"/>
        <end position="290"/>
    </location>
</feature>
<proteinExistence type="inferred from homology"/>
<keyword evidence="4 5" id="KW-0472">Membrane</keyword>
<dbReference type="GO" id="GO:0042773">
    <property type="term" value="P:ATP synthesis coupled electron transport"/>
    <property type="evidence" value="ECO:0007669"/>
    <property type="project" value="InterPro"/>
</dbReference>
<keyword evidence="3 5" id="KW-1133">Transmembrane helix</keyword>
<feature type="transmembrane region" description="Helical" evidence="5">
    <location>
        <begin position="444"/>
        <end position="463"/>
    </location>
</feature>
<feature type="transmembrane region" description="Helical" evidence="5">
    <location>
        <begin position="75"/>
        <end position="92"/>
    </location>
</feature>
<reference evidence="8" key="2">
    <citation type="journal article" date="2018" name="ISME J.">
        <title>A dynamic microbial community with high functional redundancy inhabits the cold, oxic subseafloor aquifer.</title>
        <authorList>
            <person name="Tully B.J."/>
            <person name="Wheat C.G."/>
            <person name="Glazer B.T."/>
            <person name="Huber J.A."/>
        </authorList>
    </citation>
    <scope>NUCLEOTIDE SEQUENCE</scope>
    <source>
        <strain evidence="8">NORP83</strain>
    </source>
</reference>
<dbReference type="AlphaFoldDB" id="A0A2A4Z4E8"/>
<keyword evidence="5" id="KW-0830">Ubiquinone</keyword>
<dbReference type="NCBIfam" id="NF004440">
    <property type="entry name" value="PRK05777.1-3"/>
    <property type="match status" value="1"/>
</dbReference>
<comment type="similarity">
    <text evidence="5">Belongs to the complex I subunit 2 family.</text>
</comment>
<feature type="transmembrane region" description="Helical" evidence="5">
    <location>
        <begin position="327"/>
        <end position="347"/>
    </location>
</feature>
<name>A0A2A4Z4E8_9PROT</name>
<dbReference type="GO" id="GO:0050136">
    <property type="term" value="F:NADH dehydrogenase (quinone) (non-electrogenic) activity"/>
    <property type="evidence" value="ECO:0007669"/>
    <property type="project" value="UniProtKB-UniRule"/>
</dbReference>
<feature type="transmembrane region" description="Helical" evidence="5">
    <location>
        <begin position="158"/>
        <end position="181"/>
    </location>
</feature>
<gene>
    <name evidence="5" type="primary">nuoN</name>
    <name evidence="8" type="ORF">COB13_06825</name>
</gene>
<evidence type="ECO:0000256" key="1">
    <source>
        <dbReference type="ARBA" id="ARBA00004127"/>
    </source>
</evidence>
<dbReference type="InterPro" id="IPR001750">
    <property type="entry name" value="ND/Mrp_TM"/>
</dbReference>
<keyword evidence="5" id="KW-1003">Cell membrane</keyword>
<accession>A0A2A4Z4E8</accession>
<feature type="transmembrane region" description="Helical" evidence="5">
    <location>
        <begin position="238"/>
        <end position="259"/>
    </location>
</feature>
<keyword evidence="5" id="KW-0813">Transport</keyword>
<comment type="subcellular location">
    <subcellularLocation>
        <location evidence="5">Cell membrane</location>
        <topology evidence="5">Multi-pass membrane protein</topology>
    </subcellularLocation>
    <subcellularLocation>
        <location evidence="1">Endomembrane system</location>
        <topology evidence="1">Multi-pass membrane protein</topology>
    </subcellularLocation>
    <subcellularLocation>
        <location evidence="6">Membrane</location>
        <topology evidence="6">Multi-pass membrane protein</topology>
    </subcellularLocation>
</comment>
<sequence>MSNENDFLYILPELILIIGALIALLIAGYKGKKSVGFVANFAIGLMVLAGIVSYALPNDVTRIFNGLLINDSYSIFMKILTLFGGAATLLMIKNFLQSRKLDQPEFIVLILFAIVGMMFMISSNNLLTLYLGIEMQSLSLYILAAFNRSSTKATESGLKYFILGALSSGMLLFGMSYIYGFTGSTSFDLIAEHIGKEGSSIGIIFGITFLAAGLMFKISAVPFHMWTPDVYEGAPTPVTAFFATAPKVAAMAMILRVLYSPFIEMGTDWQQIIVFVALASMVLGGFAGIAQKNIKRLMAYSSIAHMGYALVGASAFSDPGTAIKSVILYMTIYLITTLGVFACILGMKRGGDSFEKISDLAGMWRNHPLIAISLTIFMFSLTGMPPFAGFIAKYYVFSAAVNEGLWLLVIVGVLASVVGAFYYLRIIKVIYFEESKDAFDPMSIELKIVLGFATLFTIIFTIFPGSLLELAQNAAQSLN</sequence>
<dbReference type="GO" id="GO:0005886">
    <property type="term" value="C:plasma membrane"/>
    <property type="evidence" value="ECO:0007669"/>
    <property type="project" value="UniProtKB-SubCell"/>
</dbReference>
<feature type="transmembrane region" description="Helical" evidence="5">
    <location>
        <begin position="368"/>
        <end position="392"/>
    </location>
</feature>
<feature type="transmembrane region" description="Helical" evidence="5">
    <location>
        <begin position="297"/>
        <end position="315"/>
    </location>
</feature>
<keyword evidence="5" id="KW-0520">NAD</keyword>
<comment type="catalytic activity">
    <reaction evidence="5">
        <text>a quinone + NADH + 5 H(+)(in) = a quinol + NAD(+) + 4 H(+)(out)</text>
        <dbReference type="Rhea" id="RHEA:57888"/>
        <dbReference type="ChEBI" id="CHEBI:15378"/>
        <dbReference type="ChEBI" id="CHEBI:24646"/>
        <dbReference type="ChEBI" id="CHEBI:57540"/>
        <dbReference type="ChEBI" id="CHEBI:57945"/>
        <dbReference type="ChEBI" id="CHEBI:132124"/>
    </reaction>
</comment>